<gene>
    <name evidence="8" type="ORF">APUTEX25_000399</name>
    <name evidence="7" type="ORF">F751_6859</name>
</gene>
<dbReference type="Proteomes" id="UP000028924">
    <property type="component" value="Unassembled WGS sequence"/>
</dbReference>
<evidence type="ECO:0000313" key="9">
    <source>
        <dbReference type="Proteomes" id="UP000028924"/>
    </source>
</evidence>
<feature type="transmembrane region" description="Helical" evidence="6">
    <location>
        <begin position="28"/>
        <end position="49"/>
    </location>
</feature>
<evidence type="ECO:0000313" key="10">
    <source>
        <dbReference type="Proteomes" id="UP000279271"/>
    </source>
</evidence>
<dbReference type="EMBL" id="KL662101">
    <property type="protein sequence ID" value="KFM23891.1"/>
    <property type="molecule type" value="Genomic_DNA"/>
</dbReference>
<dbReference type="GeneID" id="23618250"/>
<reference evidence="8" key="3">
    <citation type="submission" date="2018-10" db="EMBL/GenBank/DDBJ databases">
        <authorList>
            <person name="Hovde B."/>
            <person name="Zhang X."/>
        </authorList>
    </citation>
    <scope>NUCLEOTIDE SEQUENCE [LARGE SCALE GENOMIC DNA]</scope>
    <source>
        <strain evidence="8">UTEX 25</strain>
    </source>
</reference>
<dbReference type="PANTHER" id="PTHR30178">
    <property type="entry name" value="INNER MEMBRANE PROTEIN YAAH"/>
    <property type="match status" value="1"/>
</dbReference>
<accession>A0A087SDT7</accession>
<dbReference type="eggNOG" id="ENOG502QUJS">
    <property type="taxonomic scope" value="Eukaryota"/>
</dbReference>
<dbReference type="PROSITE" id="PS01114">
    <property type="entry name" value="GPR1_FUN34_YAAH"/>
    <property type="match status" value="1"/>
</dbReference>
<dbReference type="Proteomes" id="UP000279271">
    <property type="component" value="Unassembled WGS sequence"/>
</dbReference>
<comment type="subcellular location">
    <subcellularLocation>
        <location evidence="1">Membrane</location>
        <topology evidence="1">Multi-pass membrane protein</topology>
    </subcellularLocation>
</comment>
<dbReference type="GO" id="GO:0071422">
    <property type="term" value="P:succinate transmembrane transport"/>
    <property type="evidence" value="ECO:0007669"/>
    <property type="project" value="TreeGrafter"/>
</dbReference>
<evidence type="ECO:0000256" key="3">
    <source>
        <dbReference type="ARBA" id="ARBA00022692"/>
    </source>
</evidence>
<evidence type="ECO:0000256" key="2">
    <source>
        <dbReference type="ARBA" id="ARBA00005587"/>
    </source>
</evidence>
<dbReference type="AlphaFoldDB" id="A0A087SDT7"/>
<dbReference type="InterPro" id="IPR000791">
    <property type="entry name" value="Gpr1/Fun34/SatP-like"/>
</dbReference>
<keyword evidence="9" id="KW-1185">Reference proteome</keyword>
<dbReference type="EMBL" id="QOKY01000172">
    <property type="protein sequence ID" value="RMZ54882.1"/>
    <property type="molecule type" value="Genomic_DNA"/>
</dbReference>
<reference evidence="7 9" key="1">
    <citation type="journal article" date="2014" name="BMC Genomics">
        <title>Oil accumulation mechanisms of the oleaginous microalga Chlorella protothecoides revealed through its genome, transcriptomes, and proteomes.</title>
        <authorList>
            <person name="Gao C."/>
            <person name="Wang Y."/>
            <person name="Shen Y."/>
            <person name="Yan D."/>
            <person name="He X."/>
            <person name="Dai J."/>
            <person name="Wu Q."/>
        </authorList>
    </citation>
    <scope>NUCLEOTIDE SEQUENCE [LARGE SCALE GENOMIC DNA]</scope>
    <source>
        <strain evidence="7 9">0710</strain>
    </source>
</reference>
<dbReference type="KEGG" id="apro:F751_6859"/>
<keyword evidence="5 6" id="KW-0472">Membrane</keyword>
<dbReference type="PANTHER" id="PTHR30178:SF3">
    <property type="entry name" value="SUCCINATE-ACETATE_PROTON SYMPORTER SATP"/>
    <property type="match status" value="1"/>
</dbReference>
<feature type="transmembrane region" description="Helical" evidence="6">
    <location>
        <begin position="61"/>
        <end position="81"/>
    </location>
</feature>
<dbReference type="InterPro" id="IPR047622">
    <property type="entry name" value="GPR1_FUN34_YAAH"/>
</dbReference>
<evidence type="ECO:0000313" key="7">
    <source>
        <dbReference type="EMBL" id="KFM23891.1"/>
    </source>
</evidence>
<dbReference type="GO" id="GO:0005886">
    <property type="term" value="C:plasma membrane"/>
    <property type="evidence" value="ECO:0007669"/>
    <property type="project" value="TreeGrafter"/>
</dbReference>
<feature type="transmembrane region" description="Helical" evidence="6">
    <location>
        <begin position="146"/>
        <end position="166"/>
    </location>
</feature>
<evidence type="ECO:0000256" key="1">
    <source>
        <dbReference type="ARBA" id="ARBA00004141"/>
    </source>
</evidence>
<keyword evidence="4 6" id="KW-1133">Transmembrane helix</keyword>
<feature type="transmembrane region" description="Helical" evidence="6">
    <location>
        <begin position="116"/>
        <end position="139"/>
    </location>
</feature>
<dbReference type="OrthoDB" id="2013617at2759"/>
<name>A0A087SDT7_AUXPR</name>
<protein>
    <recommendedName>
        <fullName evidence="11">GPR1/FUN34/yaaH family protein</fullName>
    </recommendedName>
</protein>
<evidence type="ECO:0008006" key="11">
    <source>
        <dbReference type="Google" id="ProtNLM"/>
    </source>
</evidence>
<evidence type="ECO:0000256" key="5">
    <source>
        <dbReference type="ARBA" id="ARBA00023136"/>
    </source>
</evidence>
<dbReference type="NCBIfam" id="NF038013">
    <property type="entry name" value="AceTr_1"/>
    <property type="match status" value="1"/>
</dbReference>
<keyword evidence="3 6" id="KW-0812">Transmembrane</keyword>
<dbReference type="Pfam" id="PF01184">
    <property type="entry name" value="Gpr1_Fun34_YaaH"/>
    <property type="match status" value="1"/>
</dbReference>
<dbReference type="RefSeq" id="XP_011396769.1">
    <property type="nucleotide sequence ID" value="XM_011398467.1"/>
</dbReference>
<dbReference type="InterPro" id="IPR047623">
    <property type="entry name" value="SatP"/>
</dbReference>
<comment type="similarity">
    <text evidence="2">Belongs to the acetate uptake transporter (AceTr) (TC 2.A.96) family.</text>
</comment>
<reference evidence="8" key="4">
    <citation type="submission" date="2018-11" db="EMBL/GenBank/DDBJ databases">
        <title>Characterization of plant carbon substrate utilization by Auxenochlorella protothecoides.</title>
        <authorList>
            <person name="Vogler B.W."/>
            <person name="Starkenburg S.R."/>
            <person name="Sudasinghe N."/>
            <person name="Schambach J.Y."/>
            <person name="Rollin J.A."/>
            <person name="Pattathil S."/>
            <person name="Barry A.N."/>
        </authorList>
    </citation>
    <scope>NUCLEOTIDE SEQUENCE [LARGE SCALE GENOMIC DNA]</scope>
    <source>
        <strain evidence="8">UTEX 25</strain>
    </source>
</reference>
<reference evidence="10" key="2">
    <citation type="journal article" date="2018" name="Algal Res.">
        <title>Characterization of plant carbon substrate utilization by Auxenochlorella protothecoides.</title>
        <authorList>
            <person name="Vogler B.W."/>
            <person name="Starkenburg S.R."/>
            <person name="Sudasinghe N."/>
            <person name="Schambach J.Y."/>
            <person name="Rollin J.A."/>
            <person name="Pattathil S."/>
            <person name="Barry A.N."/>
        </authorList>
    </citation>
    <scope>NUCLEOTIDE SEQUENCE [LARGE SCALE GENOMIC DNA]</scope>
    <source>
        <strain evidence="10">UTEX 25</strain>
    </source>
</reference>
<evidence type="ECO:0000256" key="4">
    <source>
        <dbReference type="ARBA" id="ARBA00022989"/>
    </source>
</evidence>
<dbReference type="GO" id="GO:0015360">
    <property type="term" value="F:acetate:proton symporter activity"/>
    <property type="evidence" value="ECO:0007669"/>
    <property type="project" value="TreeGrafter"/>
</dbReference>
<feature type="transmembrane region" description="Helical" evidence="6">
    <location>
        <begin position="178"/>
        <end position="196"/>
    </location>
</feature>
<evidence type="ECO:0000313" key="8">
    <source>
        <dbReference type="EMBL" id="RMZ54882.1"/>
    </source>
</evidence>
<feature type="transmembrane region" description="Helical" evidence="6">
    <location>
        <begin position="88"/>
        <end position="110"/>
    </location>
</feature>
<sequence length="300" mass="32626">MALPMPYYGSTMPFDADTEYKVVQREQVANPAPLGLFAFGLTTALLQGANTAITDPETTEFWVFAYAFAYGGLAQLLAGMWEYKRQNTFGATAFSSFGAFWIGFAIHGTLVANGLYVASAGAAQITLSLWGIFTFILMVATLELNFALFSLFITLSTLFFLLVAGLTTPNPWTKIAGWWGLMVAAIAWYIAAADVINEQYKRTVLPVGRWSVGTPLAKGLKAALSKVPLLGKACVAGMDREDALSGYTKKAEDLERPGTPHDYRATRLHNNHSLYQGAWDGEAVRYEQEARGLGSAVGPY</sequence>
<organism evidence="7 9">
    <name type="scientific">Auxenochlorella protothecoides</name>
    <name type="common">Green microalga</name>
    <name type="synonym">Chlorella protothecoides</name>
    <dbReference type="NCBI Taxonomy" id="3075"/>
    <lineage>
        <taxon>Eukaryota</taxon>
        <taxon>Viridiplantae</taxon>
        <taxon>Chlorophyta</taxon>
        <taxon>core chlorophytes</taxon>
        <taxon>Trebouxiophyceae</taxon>
        <taxon>Chlorellales</taxon>
        <taxon>Chlorellaceae</taxon>
        <taxon>Auxenochlorella</taxon>
    </lineage>
</organism>
<evidence type="ECO:0000256" key="6">
    <source>
        <dbReference type="SAM" id="Phobius"/>
    </source>
</evidence>
<proteinExistence type="inferred from homology"/>